<protein>
    <submittedName>
        <fullName evidence="2">ANK_REP_REGION domain-containing protein</fullName>
    </submittedName>
</protein>
<organism evidence="1 2">
    <name type="scientific">Schistosoma mansoni</name>
    <name type="common">Blood fluke</name>
    <dbReference type="NCBI Taxonomy" id="6183"/>
    <lineage>
        <taxon>Eukaryota</taxon>
        <taxon>Metazoa</taxon>
        <taxon>Spiralia</taxon>
        <taxon>Lophotrochozoa</taxon>
        <taxon>Platyhelminthes</taxon>
        <taxon>Trematoda</taxon>
        <taxon>Digenea</taxon>
        <taxon>Strigeidida</taxon>
        <taxon>Schistosomatoidea</taxon>
        <taxon>Schistosomatidae</taxon>
        <taxon>Schistosoma</taxon>
    </lineage>
</organism>
<evidence type="ECO:0000313" key="2">
    <source>
        <dbReference type="WBParaSite" id="Smp_342650.1"/>
    </source>
</evidence>
<name>A0A5K4FET6_SCHMA</name>
<evidence type="ECO:0000313" key="1">
    <source>
        <dbReference type="Proteomes" id="UP000008854"/>
    </source>
</evidence>
<dbReference type="InParanoid" id="A0A5K4FET6"/>
<dbReference type="Proteomes" id="UP000008854">
    <property type="component" value="Unassembled WGS sequence"/>
</dbReference>
<reference evidence="2" key="2">
    <citation type="submission" date="2019-11" db="UniProtKB">
        <authorList>
            <consortium name="WormBaseParasite"/>
        </authorList>
    </citation>
    <scope>IDENTIFICATION</scope>
    <source>
        <strain evidence="2">Puerto Rican</strain>
    </source>
</reference>
<keyword evidence="1" id="KW-1185">Reference proteome</keyword>
<reference evidence="1" key="1">
    <citation type="journal article" date="2012" name="PLoS Negl. Trop. Dis.">
        <title>A systematically improved high quality genome and transcriptome of the human blood fluke Schistosoma mansoni.</title>
        <authorList>
            <person name="Protasio A.V."/>
            <person name="Tsai I.J."/>
            <person name="Babbage A."/>
            <person name="Nichol S."/>
            <person name="Hunt M."/>
            <person name="Aslett M.A."/>
            <person name="De Silva N."/>
            <person name="Velarde G.S."/>
            <person name="Anderson T.J."/>
            <person name="Clark R.C."/>
            <person name="Davidson C."/>
            <person name="Dillon G.P."/>
            <person name="Holroyd N.E."/>
            <person name="LoVerde P.T."/>
            <person name="Lloyd C."/>
            <person name="McQuillan J."/>
            <person name="Oliveira G."/>
            <person name="Otto T.D."/>
            <person name="Parker-Manuel S.J."/>
            <person name="Quail M.A."/>
            <person name="Wilson R.A."/>
            <person name="Zerlotini A."/>
            <person name="Dunne D.W."/>
            <person name="Berriman M."/>
        </authorList>
    </citation>
    <scope>NUCLEOTIDE SEQUENCE [LARGE SCALE GENOMIC DNA]</scope>
    <source>
        <strain evidence="1">Puerto Rican</strain>
    </source>
</reference>
<proteinExistence type="predicted"/>
<dbReference type="WBParaSite" id="Smp_342650.1">
    <property type="protein sequence ID" value="Smp_342650.1"/>
    <property type="gene ID" value="Smp_342650"/>
</dbReference>
<dbReference type="AlphaFoldDB" id="A0A5K4FET6"/>
<accession>A0A5K4FET6</accession>
<sequence length="601" mass="71150">MLLLTRLSEISKPSISERYDKLNLLSSSYSFLWETNSFNPPTIKSNQTNVNLQFMCDFKLYKKLKYKTFFLFLYNKTKHKIEKTFNTIQLHNKMMMVKETNYLFNNEIDSLSIPTQMGNLDNIEHIHDNKRCKTYLKENMTDSNSHDLSNNHSLQSINSLYNSGCIIHRKHVRYRKWKKKIKRKQKTYLKTKTNERSGNLDDDVEPLHHSKCSFSKVISYDKTLDIYKQFLFSQAINDNQWESFLLLLNIGININSIQKMMKLINNQEDKKQGTIIKEIYPSVIDLFLRNIPLNQSSSVCKTVGIYSIILCYLLNKGANIYMIDTLHPYTCHGGIQLNTLSYLCEQTAIQLDNSLQIRNIPNNDQMIDHAGLLRQLLNSGLIPTKLFFLIYTDKLLLCNIKKLLIFNNIDLSISNTNQLYKNQFYPLLINKLVIWNININNHHNNNKQSIKYFPIILQSFIILFFNFIYSGLCKLPENFNDILDITYLSSQNNKTKKTSIIDYHQYLYYFTYYHNKFLKIINKQPFSLFVQCRYIIRNYIGTQYFHKKLMDPDHMLNTNHQSSNNEFYRQLIQLPDQLKQAIGYMEVIHLKKELYALTQIK</sequence>